<dbReference type="EMBL" id="CADEHS020000578">
    <property type="protein sequence ID" value="CAG9954838.1"/>
    <property type="molecule type" value="Genomic_DNA"/>
</dbReference>
<organism evidence="1 2">
    <name type="scientific">Clonostachys rosea f. rosea IK726</name>
    <dbReference type="NCBI Taxonomy" id="1349383"/>
    <lineage>
        <taxon>Eukaryota</taxon>
        <taxon>Fungi</taxon>
        <taxon>Dikarya</taxon>
        <taxon>Ascomycota</taxon>
        <taxon>Pezizomycotina</taxon>
        <taxon>Sordariomycetes</taxon>
        <taxon>Hypocreomycetidae</taxon>
        <taxon>Hypocreales</taxon>
        <taxon>Bionectriaceae</taxon>
        <taxon>Clonostachys</taxon>
    </lineage>
</organism>
<accession>A0ACA9UP27</accession>
<proteinExistence type="predicted"/>
<reference evidence="1" key="1">
    <citation type="submission" date="2020-04" db="EMBL/GenBank/DDBJ databases">
        <authorList>
            <person name="Broberg M."/>
        </authorList>
    </citation>
    <scope>NUCLEOTIDE SEQUENCE</scope>
</reference>
<reference evidence="1" key="2">
    <citation type="submission" date="2021-10" db="EMBL/GenBank/DDBJ databases">
        <authorList>
            <person name="Piombo E."/>
        </authorList>
    </citation>
    <scope>NUCLEOTIDE SEQUENCE</scope>
</reference>
<evidence type="ECO:0000313" key="2">
    <source>
        <dbReference type="Proteomes" id="UP000836387"/>
    </source>
</evidence>
<keyword evidence="2" id="KW-1185">Reference proteome</keyword>
<protein>
    <submittedName>
        <fullName evidence="1">Uncharacterized protein</fullName>
    </submittedName>
</protein>
<evidence type="ECO:0000313" key="1">
    <source>
        <dbReference type="EMBL" id="CAG9954838.1"/>
    </source>
</evidence>
<comment type="caution">
    <text evidence="1">The sequence shown here is derived from an EMBL/GenBank/DDBJ whole genome shotgun (WGS) entry which is preliminary data.</text>
</comment>
<name>A0ACA9UP27_BIOOC</name>
<gene>
    <name evidence="1" type="ORF">CRV2_00011451</name>
</gene>
<sequence>MAHLPRTTPIIVGVGEVKNKSLHVNDAIEPAELMVSAIRKSFKDTGANENDVRSAIDGLLVVPPWTWPYVDLPGVISKKLGFSPRHSQLGVHGGHQPNEWCDEAARRVSAGESKAVIITGGEALASFAACGKAGKIPPPGWAEPDPEKQPIRVGDLSAREQNIGTKHSIGLPIHIYPMYENSLRAYTRQSFEKNTFESSQLYEAFDKVSSQKDYSWRSGEVPRDAREIGTVTKKNRMICSPYLLLMNAFNAVNLAAACLITSVEQAEKLGIPEEKWVYILGGAGTHEREHFWERSNFHSSPAMEQALDAALEVSGVTKDEIDAFDIYSHLGLNVVSPYKPITLLGGLTSFGGAGNNYSMHALTEMTRQIRSGTFQRGLVLANGGVLSHQHAVCLSSQPRKGKDVYPKKNPLPGIAIGEAWRTPFEEVAQGAAFIETYTVEYSRDGQPSIGLIVGRLKNSGHRFLANHGDELTLQKLADPTWEPIYQQGRVSGSGDGRNLFFLSAESKI</sequence>
<dbReference type="Proteomes" id="UP000836387">
    <property type="component" value="Unassembled WGS sequence"/>
</dbReference>